<dbReference type="PROSITE" id="PS51257">
    <property type="entry name" value="PROKAR_LIPOPROTEIN"/>
    <property type="match status" value="1"/>
</dbReference>
<evidence type="ECO:0000256" key="1">
    <source>
        <dbReference type="ARBA" id="ARBA00005960"/>
    </source>
</evidence>
<evidence type="ECO:0000313" key="3">
    <source>
        <dbReference type="EMBL" id="NGP76042.1"/>
    </source>
</evidence>
<feature type="domain" description="Water stress and hypersensitive response" evidence="2">
    <location>
        <begin position="167"/>
        <end position="287"/>
    </location>
</feature>
<dbReference type="InterPro" id="IPR045043">
    <property type="entry name" value="Lea14-like"/>
</dbReference>
<evidence type="ECO:0000313" key="4">
    <source>
        <dbReference type="Proteomes" id="UP000473278"/>
    </source>
</evidence>
<proteinExistence type="inferred from homology"/>
<dbReference type="RefSeq" id="WP_165140054.1">
    <property type="nucleotide sequence ID" value="NZ_JAALLT010000002.1"/>
</dbReference>
<dbReference type="EMBL" id="JAALLT010000002">
    <property type="protein sequence ID" value="NGP76042.1"/>
    <property type="molecule type" value="Genomic_DNA"/>
</dbReference>
<dbReference type="PANTHER" id="PTHR31459:SF2">
    <property type="entry name" value="OS03G0843300 PROTEIN"/>
    <property type="match status" value="1"/>
</dbReference>
<comment type="similarity">
    <text evidence="1">Belongs to the LEA type 2 family.</text>
</comment>
<feature type="domain" description="Water stress and hypersensitive response" evidence="2">
    <location>
        <begin position="41"/>
        <end position="158"/>
    </location>
</feature>
<accession>A0A6M1STB5</accession>
<dbReference type="SUPFAM" id="SSF117070">
    <property type="entry name" value="LEA14-like"/>
    <property type="match status" value="2"/>
</dbReference>
<gene>
    <name evidence="3" type="ORF">G3570_05335</name>
</gene>
<organism evidence="3 4">
    <name type="scientific">Halalkalibaculum roseum</name>
    <dbReference type="NCBI Taxonomy" id="2709311"/>
    <lineage>
        <taxon>Bacteria</taxon>
        <taxon>Pseudomonadati</taxon>
        <taxon>Balneolota</taxon>
        <taxon>Balneolia</taxon>
        <taxon>Balneolales</taxon>
        <taxon>Balneolaceae</taxon>
        <taxon>Halalkalibaculum</taxon>
    </lineage>
</organism>
<evidence type="ECO:0000259" key="2">
    <source>
        <dbReference type="SMART" id="SM00769"/>
    </source>
</evidence>
<dbReference type="Pfam" id="PF03168">
    <property type="entry name" value="LEA_2"/>
    <property type="match status" value="2"/>
</dbReference>
<dbReference type="AlphaFoldDB" id="A0A6M1STB5"/>
<dbReference type="Gene3D" id="2.60.40.1820">
    <property type="match status" value="2"/>
</dbReference>
<comment type="caution">
    <text evidence="3">The sequence shown here is derived from an EMBL/GenBank/DDBJ whole genome shotgun (WGS) entry which is preliminary data.</text>
</comment>
<protein>
    <submittedName>
        <fullName evidence="3">LEA type 2 family protein</fullName>
    </submittedName>
</protein>
<name>A0A6M1STB5_9BACT</name>
<dbReference type="InterPro" id="IPR013990">
    <property type="entry name" value="WHy-dom"/>
</dbReference>
<dbReference type="Proteomes" id="UP000473278">
    <property type="component" value="Unassembled WGS sequence"/>
</dbReference>
<dbReference type="GO" id="GO:0009269">
    <property type="term" value="P:response to desiccation"/>
    <property type="evidence" value="ECO:0007669"/>
    <property type="project" value="InterPro"/>
</dbReference>
<keyword evidence="4" id="KW-1185">Reference proteome</keyword>
<sequence>MTFSNNRTFAAFGILLLVMITLFSGCSALQDLANSVQKPRLSVTDMRVSGFNFNEIELTYDITIENPNALSLQLDSYNYDFKLNDRTFIQGQQQENSTIEASGKSTLKVPVTLNFQELYQGIQTLAGADQADYEFLSDLTFDLPVLGLTKIPVSRKGSIPMLNSPSISVNSLKVQNLSLSRADLLLNMEFNNPNAFGIVINGFDYGLDINGDRWAEGESLANTSIGSKESRQLSIPISLNITEIGISAYRLLTGTGELNYSLDGNFNLGTTHPLLDQTNLKVDRSGSLPLTGN</sequence>
<reference evidence="3 4" key="1">
    <citation type="submission" date="2020-02" db="EMBL/GenBank/DDBJ databases">
        <title>Balneolaceae bacterium YR4-1, complete genome.</title>
        <authorList>
            <person name="Li Y."/>
            <person name="Wu S."/>
        </authorList>
    </citation>
    <scope>NUCLEOTIDE SEQUENCE [LARGE SCALE GENOMIC DNA]</scope>
    <source>
        <strain evidence="3 4">YR4-1</strain>
    </source>
</reference>
<dbReference type="SMART" id="SM00769">
    <property type="entry name" value="WHy"/>
    <property type="match status" value="2"/>
</dbReference>
<dbReference type="PANTHER" id="PTHR31459">
    <property type="match status" value="1"/>
</dbReference>
<dbReference type="InterPro" id="IPR004864">
    <property type="entry name" value="LEA_2"/>
</dbReference>